<dbReference type="RefSeq" id="WP_158205874.1">
    <property type="nucleotide sequence ID" value="NZ_WSZK01000032.1"/>
</dbReference>
<dbReference type="Proteomes" id="UP000451471">
    <property type="component" value="Unassembled WGS sequence"/>
</dbReference>
<evidence type="ECO:0000313" key="2">
    <source>
        <dbReference type="EMBL" id="MWG36211.1"/>
    </source>
</evidence>
<dbReference type="Pfam" id="PF25925">
    <property type="entry name" value="DUF7970"/>
    <property type="match status" value="1"/>
</dbReference>
<evidence type="ECO:0000256" key="1">
    <source>
        <dbReference type="SAM" id="MobiDB-lite"/>
    </source>
</evidence>
<feature type="compositionally biased region" description="Acidic residues" evidence="1">
    <location>
        <begin position="7"/>
        <end position="35"/>
    </location>
</feature>
<dbReference type="EMBL" id="WSZK01000032">
    <property type="protein sequence ID" value="MWG36211.1"/>
    <property type="molecule type" value="Genomic_DNA"/>
</dbReference>
<organism evidence="2 3">
    <name type="scientific">Halomarina oriensis</name>
    <dbReference type="NCBI Taxonomy" id="671145"/>
    <lineage>
        <taxon>Archaea</taxon>
        <taxon>Methanobacteriati</taxon>
        <taxon>Methanobacteriota</taxon>
        <taxon>Stenosarchaea group</taxon>
        <taxon>Halobacteria</taxon>
        <taxon>Halobacteriales</taxon>
        <taxon>Natronomonadaceae</taxon>
        <taxon>Halomarina</taxon>
    </lineage>
</organism>
<comment type="caution">
    <text evidence="2">The sequence shown here is derived from an EMBL/GenBank/DDBJ whole genome shotgun (WGS) entry which is preliminary data.</text>
</comment>
<dbReference type="AlphaFoldDB" id="A0A6B0GQ72"/>
<evidence type="ECO:0000313" key="3">
    <source>
        <dbReference type="Proteomes" id="UP000451471"/>
    </source>
</evidence>
<name>A0A6B0GQ72_9EURY</name>
<sequence length="117" mass="13355">MSFDLGDAADDADDDGEQAEATESESNSEPEEPADPPEKTPAFGFENKWQRQLYPRPESWEDLEDAMTLDMERVFRDHGVRNMSKREIHDALVRFSADHAEEVARLALEERGVDTEE</sequence>
<accession>A0A6B0GQ72</accession>
<proteinExistence type="predicted"/>
<keyword evidence="3" id="KW-1185">Reference proteome</keyword>
<feature type="region of interest" description="Disordered" evidence="1">
    <location>
        <begin position="1"/>
        <end position="49"/>
    </location>
</feature>
<dbReference type="InterPro" id="IPR058276">
    <property type="entry name" value="DUF7970"/>
</dbReference>
<dbReference type="OrthoDB" id="300423at2157"/>
<gene>
    <name evidence="2" type="ORF">GQS65_17265</name>
</gene>
<reference evidence="2 3" key="1">
    <citation type="submission" date="2019-12" db="EMBL/GenBank/DDBJ databases">
        <title>Halocatena pleomorpha gen. nov. sp. nov., an extremely halophilic archaeon of family Halobacteriaceae isolated from saltpan soil.</title>
        <authorList>
            <person name="Pal Y."/>
            <person name="Verma A."/>
            <person name="Krishnamurthi S."/>
            <person name="Kumar P."/>
        </authorList>
    </citation>
    <scope>NUCLEOTIDE SEQUENCE [LARGE SCALE GENOMIC DNA]</scope>
    <source>
        <strain evidence="2 3">JCM 16495</strain>
    </source>
</reference>
<protein>
    <submittedName>
        <fullName evidence="2">Uncharacterized protein</fullName>
    </submittedName>
</protein>